<dbReference type="SUPFAM" id="SSF48452">
    <property type="entry name" value="TPR-like"/>
    <property type="match status" value="1"/>
</dbReference>
<dbReference type="PRINTS" id="PR00038">
    <property type="entry name" value="HTHLUXR"/>
</dbReference>
<organism evidence="4 5">
    <name type="scientific">Plantactinospora siamensis</name>
    <dbReference type="NCBI Taxonomy" id="555372"/>
    <lineage>
        <taxon>Bacteria</taxon>
        <taxon>Bacillati</taxon>
        <taxon>Actinomycetota</taxon>
        <taxon>Actinomycetes</taxon>
        <taxon>Micromonosporales</taxon>
        <taxon>Micromonosporaceae</taxon>
        <taxon>Plantactinospora</taxon>
    </lineage>
</organism>
<keyword evidence="1" id="KW-0547">Nucleotide-binding</keyword>
<evidence type="ECO:0000313" key="4">
    <source>
        <dbReference type="EMBL" id="MFC0566014.1"/>
    </source>
</evidence>
<dbReference type="Pfam" id="PF13191">
    <property type="entry name" value="AAA_16"/>
    <property type="match status" value="1"/>
</dbReference>
<dbReference type="PROSITE" id="PS50043">
    <property type="entry name" value="HTH_LUXR_2"/>
    <property type="match status" value="1"/>
</dbReference>
<dbReference type="EMBL" id="JBHLUE010000016">
    <property type="protein sequence ID" value="MFC0566014.1"/>
    <property type="molecule type" value="Genomic_DNA"/>
</dbReference>
<dbReference type="PANTHER" id="PTHR16305">
    <property type="entry name" value="TESTICULAR SOLUBLE ADENYLYL CYCLASE"/>
    <property type="match status" value="1"/>
</dbReference>
<dbReference type="InterPro" id="IPR041664">
    <property type="entry name" value="AAA_16"/>
</dbReference>
<evidence type="ECO:0000256" key="1">
    <source>
        <dbReference type="ARBA" id="ARBA00022741"/>
    </source>
</evidence>
<dbReference type="SMART" id="SM00421">
    <property type="entry name" value="HTH_LUXR"/>
    <property type="match status" value="1"/>
</dbReference>
<dbReference type="InterPro" id="IPR000792">
    <property type="entry name" value="Tscrpt_reg_LuxR_C"/>
</dbReference>
<dbReference type="InterPro" id="IPR011990">
    <property type="entry name" value="TPR-like_helical_dom_sf"/>
</dbReference>
<dbReference type="InterPro" id="IPR036388">
    <property type="entry name" value="WH-like_DNA-bd_sf"/>
</dbReference>
<dbReference type="SUPFAM" id="SSF46894">
    <property type="entry name" value="C-terminal effector domain of the bipartite response regulators"/>
    <property type="match status" value="1"/>
</dbReference>
<gene>
    <name evidence="4" type="ORF">ACFFHU_17970</name>
</gene>
<keyword evidence="5" id="KW-1185">Reference proteome</keyword>
<keyword evidence="2" id="KW-0067">ATP-binding</keyword>
<evidence type="ECO:0000313" key="5">
    <source>
        <dbReference type="Proteomes" id="UP001589894"/>
    </source>
</evidence>
<reference evidence="4 5" key="1">
    <citation type="submission" date="2024-09" db="EMBL/GenBank/DDBJ databases">
        <authorList>
            <person name="Sun Q."/>
            <person name="Mori K."/>
        </authorList>
    </citation>
    <scope>NUCLEOTIDE SEQUENCE [LARGE SCALE GENOMIC DNA]</scope>
    <source>
        <strain evidence="4 5">TBRC 2205</strain>
    </source>
</reference>
<dbReference type="Gene3D" id="1.25.40.10">
    <property type="entry name" value="Tetratricopeptide repeat domain"/>
    <property type="match status" value="1"/>
</dbReference>
<dbReference type="CDD" id="cd06170">
    <property type="entry name" value="LuxR_C_like"/>
    <property type="match status" value="1"/>
</dbReference>
<dbReference type="Pfam" id="PF00196">
    <property type="entry name" value="GerE"/>
    <property type="match status" value="1"/>
</dbReference>
<comment type="caution">
    <text evidence="4">The sequence shown here is derived from an EMBL/GenBank/DDBJ whole genome shotgun (WGS) entry which is preliminary data.</text>
</comment>
<dbReference type="PANTHER" id="PTHR16305:SF35">
    <property type="entry name" value="TRANSCRIPTIONAL ACTIVATOR DOMAIN"/>
    <property type="match status" value="1"/>
</dbReference>
<dbReference type="Proteomes" id="UP001589894">
    <property type="component" value="Unassembled WGS sequence"/>
</dbReference>
<proteinExistence type="predicted"/>
<dbReference type="InterPro" id="IPR016032">
    <property type="entry name" value="Sig_transdc_resp-reg_C-effctor"/>
</dbReference>
<evidence type="ECO:0000259" key="3">
    <source>
        <dbReference type="PROSITE" id="PS50043"/>
    </source>
</evidence>
<accession>A0ABV6NZZ2</accession>
<sequence length="929" mass="98516">MDAAMVGSADAGRASGGGDAELVGRADECGRLDELLAAAVEGRGGALVLRGTAGVGKTALLDRCAARAGGMRVLRATGVPFEAELPFSALFELARPVLDLLDELPAQQADALRAAFALGGGPGSVNRLAAYVATLSLLTTAAERGPVLCLVDDAHWIDHASTEALLFTARRLLADRVAIVFAARPAAGFDAPGLPELPVSGLGQDAAVRLAMRSGLDRRVAAELAAATEGNPLALIELPATLTEGQRRGRSPLDHPLALAERIEATFLAQARGLPTEAWRALIVCALSEAGDLVLLERVLKAEGLHLGALDPAVDAGLIRVERQEVTFRHPLVRAAVHSLVGPGQRRSVHLAIAAALAVDPDAVDRRAWHLAAAATGPDEEVAALLVGSAERAQRRGGVVAGARAYERSARLTPDPDTRALRMIRAAIAWTNAGASGRAVALHEEALTLTKRVDLRCTARGALTHVALQHGDTAAADEAYLAEAEEYARTDPLDAGRMVSGAVNRCWARLDIAGMVSVCGRAVELLSGPSGPKWPKGPIRLATAQVLAGQPGGVALAREWMAASAERVDGSAAELAEVFYWIEDYDTARSLLEPEIRQARAAGDLYLLAYALPRMAGLECRTGRLRSAYRAGAEGALIGEQVGLPVVWADALVALATVEALLGEEAEALSHLESARGIVPAGYQDLEAKIRYAAAMTSVVAGRWTEAVTDLEWIEAVLRRGGVAEPSWLPVRSELAEAYAHLSRPDLAAGLVRELPADAARVTTRAAVARVRGMIAPERELDEVFAAALAVADPVVVPLERARTLLCHGQRLRRAKRRRDARDRLTGALALFENLGAQGWAQRCRTEISATGRQAPSRDDRAAGRLTAQERQIALHVAEGLTNREIATRIFLSPKTVEYHLGNVYRKLNLRSRPDLIRYLSRPPAPAAD</sequence>
<dbReference type="Gene3D" id="1.10.10.10">
    <property type="entry name" value="Winged helix-like DNA-binding domain superfamily/Winged helix DNA-binding domain"/>
    <property type="match status" value="1"/>
</dbReference>
<dbReference type="RefSeq" id="WP_377340372.1">
    <property type="nucleotide sequence ID" value="NZ_JBHLUE010000016.1"/>
</dbReference>
<protein>
    <submittedName>
        <fullName evidence="4">AAA family ATPase</fullName>
    </submittedName>
</protein>
<dbReference type="PROSITE" id="PS00622">
    <property type="entry name" value="HTH_LUXR_1"/>
    <property type="match status" value="1"/>
</dbReference>
<feature type="domain" description="HTH luxR-type" evidence="3">
    <location>
        <begin position="859"/>
        <end position="924"/>
    </location>
</feature>
<evidence type="ECO:0000256" key="2">
    <source>
        <dbReference type="ARBA" id="ARBA00022840"/>
    </source>
</evidence>
<dbReference type="InterPro" id="IPR027417">
    <property type="entry name" value="P-loop_NTPase"/>
</dbReference>
<dbReference type="SUPFAM" id="SSF52540">
    <property type="entry name" value="P-loop containing nucleoside triphosphate hydrolases"/>
    <property type="match status" value="1"/>
</dbReference>
<name>A0ABV6NZZ2_9ACTN</name>